<gene>
    <name evidence="7" type="ORF">DGYR_LOCUS4130</name>
</gene>
<dbReference type="InterPro" id="IPR055406">
    <property type="entry name" value="HEAT_Maestro"/>
</dbReference>
<dbReference type="EMBL" id="CAJFCJ010000006">
    <property type="protein sequence ID" value="CAD5115381.1"/>
    <property type="molecule type" value="Genomic_DNA"/>
</dbReference>
<name>A0A7I8VGF9_9ANNE</name>
<comment type="caution">
    <text evidence="7">The sequence shown here is derived from an EMBL/GenBank/DDBJ whole genome shotgun (WGS) entry which is preliminary data.</text>
</comment>
<organism evidence="7 8">
    <name type="scientific">Dimorphilus gyrociliatus</name>
    <dbReference type="NCBI Taxonomy" id="2664684"/>
    <lineage>
        <taxon>Eukaryota</taxon>
        <taxon>Metazoa</taxon>
        <taxon>Spiralia</taxon>
        <taxon>Lophotrochozoa</taxon>
        <taxon>Annelida</taxon>
        <taxon>Polychaeta</taxon>
        <taxon>Polychaeta incertae sedis</taxon>
        <taxon>Dinophilidae</taxon>
        <taxon>Dimorphilus</taxon>
    </lineage>
</organism>
<feature type="domain" description="Integrator complex subunit 4/Protein SIEL C-terminal Ig-like" evidence="6">
    <location>
        <begin position="840"/>
        <end position="965"/>
    </location>
</feature>
<feature type="compositionally biased region" description="Polar residues" evidence="3">
    <location>
        <begin position="1"/>
        <end position="23"/>
    </location>
</feature>
<dbReference type="Pfam" id="PF23227">
    <property type="entry name" value="HEAT_MROH2B_C"/>
    <property type="match status" value="1"/>
</dbReference>
<evidence type="ECO:0000256" key="3">
    <source>
        <dbReference type="SAM" id="MobiDB-lite"/>
    </source>
</evidence>
<feature type="domain" description="INTS4 8 helical bundle" evidence="5">
    <location>
        <begin position="630"/>
        <end position="823"/>
    </location>
</feature>
<dbReference type="InterPro" id="IPR011989">
    <property type="entry name" value="ARM-like"/>
</dbReference>
<sequence length="969" mass="109486">MAQATGSKRTKSTVSETIQVEGSTQEKKIRLEKKKATKEETLILDLSVAQLDKLILLENSLPVSLNVAEQAISRLLKYAKIASENAVRCKLIMLIGHLSQTPGFDCLTVLSKLKTLLEAEKSHTVISQYLDTLTTIGEIVTESLNDNLENFLSIAVKYLSNPKHSVRCKALKLLGTLGCPNKEITVNVDKDVAESTTAHDEYDICSNLESIVISFFKDQDSRVRVEALGVILSWHMRGIPLSPRMYKDVCATLSDDYEKVRFMAARLICVLCHLYPEENVTVSNESKETSDKVQLRLTDDGFAKLCQLLSTDVNMKVRAEAAMLLGSLHKVDFVFLEQTLDKILMSGLRRKTSAHERQRMHFQTGEWSTGKKWADDAPKEELNPDDVRLISLGACGAFVHGLEDEFVEVRNATVDAICELAANSPRFAVLSQDSLLDMMNDEIEDVRMNAVHSLTKVACHISLREDQVEAISGCLKDYSTDIRKALHEMFSRLRVTTKVTLKMLIEELLNNLKKYPQDRLSIWKCMQNMGKVNSNMVQCIVPYLLHLHPYFDTPEPDINDPAYVAVLLLVLNSASCHEAILSLLPHHTMKHYRYLKASNPDLLPNELRLDHHKHTQTNRDQISSEATSSSYLKQVVEHIPNLEKMDLPTAEKFVDITRRDLLRISSLEPSNAATAEFMVIFLECIGELVTIFQSSTNLAADLSLDHQRQHIQGLLEKIIEKCTCMQQLFLGISEKDNISVLQLKLCAQSIQLCSFLQTRADCKSLCIKFLKIVSDFKGKLSSCSFKPSRFTLNLLKNLKKFESCDPNVFRSTLLPLLSMCRQNINVLQVNNTLHKIQASIQEPQDSSDVQYKFTCGLITSIPVHAIIEEIEDPSRIRIQVTYPDQQRSVIIPRLEDFRQISPSKYNLKTKALLCHSAWTDAAHVEIAVVLIRDTHDELLVSKLKDRTNQTLELCDVVKVKILPDNVRKT</sequence>
<comment type="subcellular location">
    <subcellularLocation>
        <location evidence="1">Nucleus</location>
    </subcellularLocation>
</comment>
<dbReference type="Pfam" id="PF24493">
    <property type="entry name" value="INTS4_8HBD"/>
    <property type="match status" value="1"/>
</dbReference>
<accession>A0A7I8VGF9</accession>
<evidence type="ECO:0000259" key="4">
    <source>
        <dbReference type="Pfam" id="PF23227"/>
    </source>
</evidence>
<dbReference type="GO" id="GO:0032039">
    <property type="term" value="C:integrator complex"/>
    <property type="evidence" value="ECO:0007669"/>
    <property type="project" value="TreeGrafter"/>
</dbReference>
<dbReference type="PANTHER" id="PTHR20938:SF0">
    <property type="entry name" value="INTEGRATOR COMPLEX SUBUNIT 4"/>
    <property type="match status" value="1"/>
</dbReference>
<keyword evidence="2" id="KW-0539">Nucleus</keyword>
<dbReference type="SUPFAM" id="SSF48371">
    <property type="entry name" value="ARM repeat"/>
    <property type="match status" value="1"/>
</dbReference>
<evidence type="ECO:0000313" key="7">
    <source>
        <dbReference type="EMBL" id="CAD5115381.1"/>
    </source>
</evidence>
<reference evidence="7 8" key="1">
    <citation type="submission" date="2020-08" db="EMBL/GenBank/DDBJ databases">
        <authorList>
            <person name="Hejnol A."/>
        </authorList>
    </citation>
    <scope>NUCLEOTIDE SEQUENCE [LARGE SCALE GENOMIC DNA]</scope>
</reference>
<dbReference type="OrthoDB" id="18190at2759"/>
<dbReference type="InterPro" id="IPR057412">
    <property type="entry name" value="INTS4_C"/>
</dbReference>
<dbReference type="Gene3D" id="1.25.10.10">
    <property type="entry name" value="Leucine-rich Repeat Variant"/>
    <property type="match status" value="2"/>
</dbReference>
<dbReference type="GO" id="GO:0016180">
    <property type="term" value="P:snRNA processing"/>
    <property type="evidence" value="ECO:0007669"/>
    <property type="project" value="TreeGrafter"/>
</dbReference>
<evidence type="ECO:0000259" key="5">
    <source>
        <dbReference type="Pfam" id="PF24493"/>
    </source>
</evidence>
<dbReference type="InterPro" id="IPR056235">
    <property type="entry name" value="INTS4_8HBD"/>
</dbReference>
<evidence type="ECO:0000256" key="2">
    <source>
        <dbReference type="ARBA" id="ARBA00023242"/>
    </source>
</evidence>
<evidence type="ECO:0000259" key="6">
    <source>
        <dbReference type="Pfam" id="PF25458"/>
    </source>
</evidence>
<dbReference type="AlphaFoldDB" id="A0A7I8VGF9"/>
<keyword evidence="8" id="KW-1185">Reference proteome</keyword>
<proteinExistence type="predicted"/>
<feature type="domain" description="Maestro/Maestro-like HEAT-repeats" evidence="4">
    <location>
        <begin position="105"/>
        <end position="227"/>
    </location>
</feature>
<evidence type="ECO:0000256" key="1">
    <source>
        <dbReference type="ARBA" id="ARBA00004123"/>
    </source>
</evidence>
<evidence type="ECO:0000313" key="8">
    <source>
        <dbReference type="Proteomes" id="UP000549394"/>
    </source>
</evidence>
<dbReference type="Proteomes" id="UP000549394">
    <property type="component" value="Unassembled WGS sequence"/>
</dbReference>
<dbReference type="PANTHER" id="PTHR20938">
    <property type="entry name" value="INTEGRATOR COMPLEX SUBUNIT 4"/>
    <property type="match status" value="1"/>
</dbReference>
<feature type="region of interest" description="Disordered" evidence="3">
    <location>
        <begin position="1"/>
        <end position="25"/>
    </location>
</feature>
<protein>
    <submittedName>
        <fullName evidence="7">DgyrCDS4360</fullName>
    </submittedName>
</protein>
<dbReference type="Pfam" id="PF25458">
    <property type="entry name" value="INTS4_C"/>
    <property type="match status" value="1"/>
</dbReference>
<dbReference type="InterPro" id="IPR016024">
    <property type="entry name" value="ARM-type_fold"/>
</dbReference>